<reference evidence="1" key="1">
    <citation type="submission" date="2018-02" db="EMBL/GenBank/DDBJ databases">
        <authorList>
            <person name="Vasarhelyi B.M."/>
            <person name="Deshmukh S."/>
            <person name="Balint B."/>
            <person name="Kukolya J."/>
        </authorList>
    </citation>
    <scope>NUCLEOTIDE SEQUENCE</scope>
    <source>
        <strain evidence="1">KB22</strain>
    </source>
</reference>
<gene>
    <name evidence="1" type="ORF">C4F49_02900</name>
</gene>
<comment type="caution">
    <text evidence="1">The sequence shown here is derived from an EMBL/GenBank/DDBJ whole genome shotgun (WGS) entry which is preliminary data.</text>
</comment>
<accession>A0A928YP14</accession>
<keyword evidence="2" id="KW-1185">Reference proteome</keyword>
<name>A0A928YP14_9SPHI</name>
<dbReference type="SUPFAM" id="SSF56235">
    <property type="entry name" value="N-terminal nucleophile aminohydrolases (Ntn hydrolases)"/>
    <property type="match status" value="1"/>
</dbReference>
<proteinExistence type="predicted"/>
<dbReference type="InterPro" id="IPR029055">
    <property type="entry name" value="Ntn_hydrolases_N"/>
</dbReference>
<evidence type="ECO:0000313" key="2">
    <source>
        <dbReference type="Proteomes" id="UP000616201"/>
    </source>
</evidence>
<dbReference type="Gene3D" id="3.60.60.10">
    <property type="entry name" value="Penicillin V Acylase, Chain A"/>
    <property type="match status" value="1"/>
</dbReference>
<evidence type="ECO:0000313" key="1">
    <source>
        <dbReference type="EMBL" id="MBE8712631.1"/>
    </source>
</evidence>
<organism evidence="1 2">
    <name type="scientific">Sphingobacterium hungaricum</name>
    <dbReference type="NCBI Taxonomy" id="2082723"/>
    <lineage>
        <taxon>Bacteria</taxon>
        <taxon>Pseudomonadati</taxon>
        <taxon>Bacteroidota</taxon>
        <taxon>Sphingobacteriia</taxon>
        <taxon>Sphingobacteriales</taxon>
        <taxon>Sphingobacteriaceae</taxon>
        <taxon>Sphingobacterium</taxon>
    </lineage>
</organism>
<dbReference type="EMBL" id="PRDK01000002">
    <property type="protein sequence ID" value="MBE8712631.1"/>
    <property type="molecule type" value="Genomic_DNA"/>
</dbReference>
<sequence length="138" mass="15978">MPEVNEFRIQLIYQCNSPTEDTRIALASVFSGTINCFVTFRGSSEPEPNSSSTRWRSVADQKNKNYYFENVLNPRTFWLDFAKFDLIAEAKSIKLSLDRNVCVNGLLNSIFRPAEPFKFWECSSLMLIYSWLSEDILP</sequence>
<dbReference type="Proteomes" id="UP000616201">
    <property type="component" value="Unassembled WGS sequence"/>
</dbReference>
<dbReference type="RefSeq" id="WP_196936542.1">
    <property type="nucleotide sequence ID" value="NZ_MU158698.1"/>
</dbReference>
<protein>
    <submittedName>
        <fullName evidence="1">Uncharacterized protein</fullName>
    </submittedName>
</protein>
<dbReference type="AlphaFoldDB" id="A0A928YP14"/>